<dbReference type="SUPFAM" id="SSF55811">
    <property type="entry name" value="Nudix"/>
    <property type="match status" value="1"/>
</dbReference>
<dbReference type="Pfam" id="PF00293">
    <property type="entry name" value="NUDIX"/>
    <property type="match status" value="1"/>
</dbReference>
<dbReference type="PROSITE" id="PS00893">
    <property type="entry name" value="NUDIX_BOX"/>
    <property type="match status" value="1"/>
</dbReference>
<gene>
    <name evidence="3" type="ORF">AVDCRST_MAG88-678</name>
</gene>
<accession>A0A6J4UK81</accession>
<dbReference type="PROSITE" id="PS51462">
    <property type="entry name" value="NUDIX"/>
    <property type="match status" value="1"/>
</dbReference>
<evidence type="ECO:0000313" key="3">
    <source>
        <dbReference type="EMBL" id="CAA9549687.1"/>
    </source>
</evidence>
<protein>
    <submittedName>
        <fullName evidence="3">ADP-ribose pyrophosphatase</fullName>
        <ecNumber evidence="3">3.6.1.13</ecNumber>
    </submittedName>
</protein>
<dbReference type="Gene3D" id="3.90.79.10">
    <property type="entry name" value="Nucleoside Triphosphate Pyrophosphohydrolase"/>
    <property type="match status" value="1"/>
</dbReference>
<dbReference type="EC" id="3.6.1.13" evidence="3"/>
<dbReference type="CDD" id="cd03424">
    <property type="entry name" value="NUDIX_ADPRase_Nudt5_UGPPase_Nudt14"/>
    <property type="match status" value="1"/>
</dbReference>
<dbReference type="InterPro" id="IPR015797">
    <property type="entry name" value="NUDIX_hydrolase-like_dom_sf"/>
</dbReference>
<reference evidence="3" key="1">
    <citation type="submission" date="2020-02" db="EMBL/GenBank/DDBJ databases">
        <authorList>
            <person name="Meier V. D."/>
        </authorList>
    </citation>
    <scope>NUCLEOTIDE SEQUENCE</scope>
    <source>
        <strain evidence="3">AVDCRST_MAG88</strain>
    </source>
</reference>
<dbReference type="EMBL" id="CADCWM010000237">
    <property type="protein sequence ID" value="CAA9549687.1"/>
    <property type="molecule type" value="Genomic_DNA"/>
</dbReference>
<dbReference type="GO" id="GO:0047631">
    <property type="term" value="F:ADP-ribose diphosphatase activity"/>
    <property type="evidence" value="ECO:0007669"/>
    <property type="project" value="UniProtKB-EC"/>
</dbReference>
<dbReference type="PANTHER" id="PTHR43222">
    <property type="entry name" value="NUDIX HYDROLASE 23"/>
    <property type="match status" value="1"/>
</dbReference>
<dbReference type="AlphaFoldDB" id="A0A6J4UK81"/>
<evidence type="ECO:0000259" key="2">
    <source>
        <dbReference type="PROSITE" id="PS51462"/>
    </source>
</evidence>
<dbReference type="PANTHER" id="PTHR43222:SF2">
    <property type="entry name" value="NUDIX HYDROLASE 23, CHLOROPLASTIC"/>
    <property type="match status" value="1"/>
</dbReference>
<sequence>MSGSAPREWETIARREVTDLRPWVRLWAEDVRLPDGRVVEGFASIEMPDYAVVVALTPGGDVIVEHNYKHGPRRVCLNLPAGYLEPGEDPLAAAQRELLEETGYAASEWVPLGRFATDGNRGCGTGFFFLARGARQVANPDAGDLEELTIGLLPLGELAEAARRGEVAVLSIAAAIGLAVVAQQEG</sequence>
<evidence type="ECO:0000256" key="1">
    <source>
        <dbReference type="ARBA" id="ARBA00022801"/>
    </source>
</evidence>
<proteinExistence type="predicted"/>
<name>A0A6J4UK81_9BACT</name>
<feature type="domain" description="Nudix hydrolase" evidence="2">
    <location>
        <begin position="47"/>
        <end position="175"/>
    </location>
</feature>
<dbReference type="InterPro" id="IPR020084">
    <property type="entry name" value="NUDIX_hydrolase_CS"/>
</dbReference>
<dbReference type="InterPro" id="IPR000086">
    <property type="entry name" value="NUDIX_hydrolase_dom"/>
</dbReference>
<organism evidence="3">
    <name type="scientific">uncultured Thermomicrobiales bacterium</name>
    <dbReference type="NCBI Taxonomy" id="1645740"/>
    <lineage>
        <taxon>Bacteria</taxon>
        <taxon>Pseudomonadati</taxon>
        <taxon>Thermomicrobiota</taxon>
        <taxon>Thermomicrobia</taxon>
        <taxon>Thermomicrobiales</taxon>
        <taxon>environmental samples</taxon>
    </lineage>
</organism>
<keyword evidence="1 3" id="KW-0378">Hydrolase</keyword>